<accession>A0AAP3DCE8</accession>
<dbReference type="InterPro" id="IPR014015">
    <property type="entry name" value="Helicase_SF3_DNA-vir"/>
</dbReference>
<dbReference type="Pfam" id="PF19263">
    <property type="entry name" value="DUF5906"/>
    <property type="match status" value="1"/>
</dbReference>
<evidence type="ECO:0000313" key="6">
    <source>
        <dbReference type="Proteomes" id="UP001077662"/>
    </source>
</evidence>
<keyword evidence="2" id="KW-0378">Hydrolase</keyword>
<protein>
    <submittedName>
        <fullName evidence="5">DUF5906 domain-containing protein</fullName>
    </submittedName>
</protein>
<keyword evidence="3" id="KW-0067">ATP-binding</keyword>
<evidence type="ECO:0000259" key="4">
    <source>
        <dbReference type="PROSITE" id="PS51206"/>
    </source>
</evidence>
<keyword evidence="1" id="KW-0547">Nucleotide-binding</keyword>
<dbReference type="InterPro" id="IPR051620">
    <property type="entry name" value="ORF904-like_C"/>
</dbReference>
<dbReference type="InterPro" id="IPR027417">
    <property type="entry name" value="P-loop_NTPase"/>
</dbReference>
<dbReference type="EMBL" id="JAPTNE010000003">
    <property type="protein sequence ID" value="MCZ0805809.1"/>
    <property type="molecule type" value="Genomic_DNA"/>
</dbReference>
<dbReference type="RefSeq" id="WP_258432801.1">
    <property type="nucleotide sequence ID" value="NZ_JANSGW010000003.1"/>
</dbReference>
<feature type="domain" description="SF3 helicase" evidence="4">
    <location>
        <begin position="305"/>
        <end position="504"/>
    </location>
</feature>
<sequence>MQAREAAGEYEVMVDISEADLDLIDDMIYTFNIETEKCWSDSGIRMWFKKPIFYNHESEGICALGFEVKWEIVKCTENEIVEKEDIENEGVRQELPDFLTCIQGAEYFYEEISDYYQETKEIDNRKNMLFTHNFKIRHLNNHERILKFINTNSPTVVLQQKDLDVIIQDDTIRVENKNEYEVARQLIDKLRIVKFNDSLFFYDRNHYCKGDNFVKGIVAQELKGQKSRFTTEVIRQIEICAPLVKVPPFGWVIKFKNGCLYNGQWLDIDYTDFTPYYIDLSYYPNVAPVPIVDKFLSTFTEDDEAYAHYIMETIAHCLITDVDVKRYEDFQRVTFFRGDGKNGKGVLLNVIRALLGTENVSSLSLDRIIDERYLYTMRGKLANLGDDIENKVIEAKKMKLLKNLAAFDVIEIRKLYEQSISEAITASLIFTTNHSLKSIEKGEAWKRRVKSCPAFAKPKVKDPDLQKKLTSQEALEYLLRLIIDAYKRLYRDRKFTDSKKVKEYTELYHEENNSALAWVRSKGKDYFINKRSPQVYNDNDGDDYLTWHKNNIGGTPLNNKQLKETILEFHGLVFKNTSVKGKSNWLFKEK</sequence>
<evidence type="ECO:0000256" key="1">
    <source>
        <dbReference type="ARBA" id="ARBA00022741"/>
    </source>
</evidence>
<evidence type="ECO:0000313" key="5">
    <source>
        <dbReference type="EMBL" id="MCZ0805809.1"/>
    </source>
</evidence>
<dbReference type="PANTHER" id="PTHR35372:SF2">
    <property type="entry name" value="SF3 HELICASE DOMAIN-CONTAINING PROTEIN"/>
    <property type="match status" value="1"/>
</dbReference>
<gene>
    <name evidence="5" type="ORF">O0554_02595</name>
</gene>
<dbReference type="AlphaFoldDB" id="A0AAP3DCE8"/>
<dbReference type="Gene3D" id="3.40.50.300">
    <property type="entry name" value="P-loop containing nucleotide triphosphate hydrolases"/>
    <property type="match status" value="1"/>
</dbReference>
<dbReference type="Proteomes" id="UP001077662">
    <property type="component" value="Unassembled WGS sequence"/>
</dbReference>
<evidence type="ECO:0000256" key="3">
    <source>
        <dbReference type="ARBA" id="ARBA00022840"/>
    </source>
</evidence>
<dbReference type="PROSITE" id="PS51206">
    <property type="entry name" value="SF3_HELICASE_1"/>
    <property type="match status" value="1"/>
</dbReference>
<comment type="caution">
    <text evidence="5">The sequence shown here is derived from an EMBL/GenBank/DDBJ whole genome shotgun (WGS) entry which is preliminary data.</text>
</comment>
<dbReference type="GO" id="GO:0016787">
    <property type="term" value="F:hydrolase activity"/>
    <property type="evidence" value="ECO:0007669"/>
    <property type="project" value="UniProtKB-KW"/>
</dbReference>
<dbReference type="PANTHER" id="PTHR35372">
    <property type="entry name" value="ATP BINDING PROTEIN-RELATED"/>
    <property type="match status" value="1"/>
</dbReference>
<organism evidence="5 6">
    <name type="scientific">Brevibacillus laterosporus</name>
    <name type="common">Bacillus laterosporus</name>
    <dbReference type="NCBI Taxonomy" id="1465"/>
    <lineage>
        <taxon>Bacteria</taxon>
        <taxon>Bacillati</taxon>
        <taxon>Bacillota</taxon>
        <taxon>Bacilli</taxon>
        <taxon>Bacillales</taxon>
        <taxon>Paenibacillaceae</taxon>
        <taxon>Brevibacillus</taxon>
    </lineage>
</organism>
<name>A0AAP3DCE8_BRELA</name>
<proteinExistence type="predicted"/>
<dbReference type="GO" id="GO:0005524">
    <property type="term" value="F:ATP binding"/>
    <property type="evidence" value="ECO:0007669"/>
    <property type="project" value="UniProtKB-KW"/>
</dbReference>
<reference evidence="5" key="1">
    <citation type="submission" date="2022-09" db="EMBL/GenBank/DDBJ databases">
        <title>Genome analysis and characterization of larvicidal activity of Brevibacillus strains.</title>
        <authorList>
            <person name="Patrusheva E.V."/>
            <person name="Izotova A.O."/>
            <person name="Toshchakov S.V."/>
            <person name="Sineoky S.P."/>
        </authorList>
    </citation>
    <scope>NUCLEOTIDE SEQUENCE</scope>
    <source>
        <strain evidence="5">VKPM_B-13247</strain>
    </source>
</reference>
<dbReference type="InterPro" id="IPR045455">
    <property type="entry name" value="NrS-1_pol-like_helicase"/>
</dbReference>
<evidence type="ECO:0000256" key="2">
    <source>
        <dbReference type="ARBA" id="ARBA00022801"/>
    </source>
</evidence>